<dbReference type="SUPFAM" id="SSF47699">
    <property type="entry name" value="Bifunctional inhibitor/lipid-transfer protein/seed storage 2S albumin"/>
    <property type="match status" value="1"/>
</dbReference>
<proteinExistence type="predicted"/>
<evidence type="ECO:0000256" key="2">
    <source>
        <dbReference type="SAM" id="SignalP"/>
    </source>
</evidence>
<keyword evidence="2" id="KW-0732">Signal</keyword>
<dbReference type="InterPro" id="IPR027923">
    <property type="entry name" value="Hydrophob_seed_dom"/>
</dbReference>
<gene>
    <name evidence="4" type="ORF">Taro_055941</name>
</gene>
<dbReference type="Proteomes" id="UP000652761">
    <property type="component" value="Unassembled WGS sequence"/>
</dbReference>
<feature type="signal peptide" evidence="2">
    <location>
        <begin position="1"/>
        <end position="23"/>
    </location>
</feature>
<dbReference type="Pfam" id="PF14547">
    <property type="entry name" value="Hydrophob_seed"/>
    <property type="match status" value="1"/>
</dbReference>
<dbReference type="InterPro" id="IPR036312">
    <property type="entry name" value="Bifun_inhib/LTP/seed_sf"/>
</dbReference>
<evidence type="ECO:0000256" key="1">
    <source>
        <dbReference type="SAM" id="MobiDB-lite"/>
    </source>
</evidence>
<dbReference type="Pfam" id="PF14223">
    <property type="entry name" value="Retrotran_gag_2"/>
    <property type="match status" value="1"/>
</dbReference>
<protein>
    <recommendedName>
        <fullName evidence="3">Bifunctional inhibitor/plant lipid transfer protein/seed storage helical domain-containing protein</fullName>
    </recommendedName>
</protein>
<sequence>MDIARALAAIGLSLLFFLSYASGTHACGACKPDIPPKRPTVPKRPPPRKFPPKEPVNPFCPRDALKLGACAALLGLGSAVVGTPPGAGECCAVLEGLAAAEVAACLCLAAKESVLGITVEWSVAVSALVSECKGEIPAGFKNLNPKLKDSSASLFLDNHMTNLIDSQDLIGFITGESSAPPQVVASRSPDSSKDSGKKATPNPMYVAWRCTDRLVSAWICTRLTTEALGLIGDLQTSKEIRDTLQTTYAHGSSERRLHLQRRLTSLTKEVGHTIHEYIREFKGLCDDLAMIGRPLSDEDKVMHLLNGLGAEYLPFTTSAMRPPLQSYNVIVPQLIDFDTHVTKLQPSNTPAFSSGRRPSWRQPQAVELVSASRHGRQH</sequence>
<dbReference type="OrthoDB" id="696558at2759"/>
<keyword evidence="5" id="KW-1185">Reference proteome</keyword>
<dbReference type="InterPro" id="IPR016140">
    <property type="entry name" value="Bifunc_inhib/LTP/seed_store"/>
</dbReference>
<feature type="chain" id="PRO_5033035382" description="Bifunctional inhibitor/plant lipid transfer protein/seed storage helical domain-containing protein" evidence="2">
    <location>
        <begin position="24"/>
        <end position="378"/>
    </location>
</feature>
<dbReference type="AlphaFoldDB" id="A0A843XUV5"/>
<feature type="region of interest" description="Disordered" evidence="1">
    <location>
        <begin position="179"/>
        <end position="200"/>
    </location>
</feature>
<dbReference type="EMBL" id="NMUH01014281">
    <property type="protein sequence ID" value="MQM22882.1"/>
    <property type="molecule type" value="Genomic_DNA"/>
</dbReference>
<comment type="caution">
    <text evidence="4">The sequence shown here is derived from an EMBL/GenBank/DDBJ whole genome shotgun (WGS) entry which is preliminary data.</text>
</comment>
<dbReference type="CDD" id="cd01958">
    <property type="entry name" value="HPS_like"/>
    <property type="match status" value="1"/>
</dbReference>
<dbReference type="Gene3D" id="1.10.110.10">
    <property type="entry name" value="Plant lipid-transfer and hydrophobic proteins"/>
    <property type="match status" value="1"/>
</dbReference>
<name>A0A843XUV5_COLES</name>
<evidence type="ECO:0000313" key="5">
    <source>
        <dbReference type="Proteomes" id="UP000652761"/>
    </source>
</evidence>
<feature type="domain" description="Bifunctional inhibitor/plant lipid transfer protein/seed storage helical" evidence="3">
    <location>
        <begin position="60"/>
        <end position="140"/>
    </location>
</feature>
<organism evidence="4 5">
    <name type="scientific">Colocasia esculenta</name>
    <name type="common">Wild taro</name>
    <name type="synonym">Arum esculentum</name>
    <dbReference type="NCBI Taxonomy" id="4460"/>
    <lineage>
        <taxon>Eukaryota</taxon>
        <taxon>Viridiplantae</taxon>
        <taxon>Streptophyta</taxon>
        <taxon>Embryophyta</taxon>
        <taxon>Tracheophyta</taxon>
        <taxon>Spermatophyta</taxon>
        <taxon>Magnoliopsida</taxon>
        <taxon>Liliopsida</taxon>
        <taxon>Araceae</taxon>
        <taxon>Aroideae</taxon>
        <taxon>Colocasieae</taxon>
        <taxon>Colocasia</taxon>
    </lineage>
</organism>
<evidence type="ECO:0000259" key="3">
    <source>
        <dbReference type="SMART" id="SM00499"/>
    </source>
</evidence>
<dbReference type="SMART" id="SM00499">
    <property type="entry name" value="AAI"/>
    <property type="match status" value="1"/>
</dbReference>
<evidence type="ECO:0000313" key="4">
    <source>
        <dbReference type="EMBL" id="MQM22882.1"/>
    </source>
</evidence>
<accession>A0A843XUV5</accession>
<dbReference type="PANTHER" id="PTHR47481:SF2">
    <property type="entry name" value="RETROTRANSPOSON GAG DOMAIN-CONTAINING PROTEIN"/>
    <property type="match status" value="1"/>
</dbReference>
<reference evidence="4" key="1">
    <citation type="submission" date="2017-07" db="EMBL/GenBank/DDBJ databases">
        <title>Taro Niue Genome Assembly and Annotation.</title>
        <authorList>
            <person name="Atibalentja N."/>
            <person name="Keating K."/>
            <person name="Fields C.J."/>
        </authorList>
    </citation>
    <scope>NUCLEOTIDE SEQUENCE</scope>
    <source>
        <strain evidence="4">Niue_2</strain>
        <tissue evidence="4">Leaf</tissue>
    </source>
</reference>
<dbReference type="PANTHER" id="PTHR47481">
    <property type="match status" value="1"/>
</dbReference>